<gene>
    <name evidence="3" type="ORF">PECAL_4P22020</name>
</gene>
<evidence type="ECO:0000256" key="1">
    <source>
        <dbReference type="SAM" id="MobiDB-lite"/>
    </source>
</evidence>
<dbReference type="InterPro" id="IPR042653">
    <property type="entry name" value="Leng9"/>
</dbReference>
<name>A0A8J2X4W2_9STRA</name>
<sequence>KAKHTAKARSKQRGQPFLDGELAGRAHPRRRPMTKDRALTWKKMRAQQSRRKKARMRTALEVIRRLEWDPACCAAAVVVGYHDRILGEIVEKPLDAFSRWGAIELAGEDDLAIPQHRVVYFKSGDAIVWDKRRIYDGCRLDGVYGSTGHVKVDLSEIAARRRGWRPNHE</sequence>
<organism evidence="3 4">
    <name type="scientific">Pelagomonas calceolata</name>
    <dbReference type="NCBI Taxonomy" id="35677"/>
    <lineage>
        <taxon>Eukaryota</taxon>
        <taxon>Sar</taxon>
        <taxon>Stramenopiles</taxon>
        <taxon>Ochrophyta</taxon>
        <taxon>Pelagophyceae</taxon>
        <taxon>Pelagomonadales</taxon>
        <taxon>Pelagomonadaceae</taxon>
        <taxon>Pelagomonas</taxon>
    </lineage>
</organism>
<dbReference type="Pfam" id="PF04457">
    <property type="entry name" value="MJ1316"/>
    <property type="match status" value="1"/>
</dbReference>
<proteinExistence type="predicted"/>
<dbReference type="PANTHER" id="PTHR46729">
    <property type="entry name" value="LEUKOCYTE RECEPTOR CLUSTER MEMBER 9"/>
    <property type="match status" value="1"/>
</dbReference>
<feature type="non-terminal residue" evidence="3">
    <location>
        <position position="1"/>
    </location>
</feature>
<dbReference type="Proteomes" id="UP000789595">
    <property type="component" value="Unassembled WGS sequence"/>
</dbReference>
<dbReference type="PANTHER" id="PTHR46729:SF1">
    <property type="entry name" value="LEUKOCYTE RECEPTOR CLUSTER MEMBER 9"/>
    <property type="match status" value="1"/>
</dbReference>
<dbReference type="EMBL" id="CAKKNE010000004">
    <property type="protein sequence ID" value="CAH0374891.1"/>
    <property type="molecule type" value="Genomic_DNA"/>
</dbReference>
<comment type="caution">
    <text evidence="3">The sequence shown here is derived from an EMBL/GenBank/DDBJ whole genome shotgun (WGS) entry which is preliminary data.</text>
</comment>
<evidence type="ECO:0000313" key="3">
    <source>
        <dbReference type="EMBL" id="CAH0374891.1"/>
    </source>
</evidence>
<feature type="domain" description="MJ1316 RNA cyclic group end recognition" evidence="2">
    <location>
        <begin position="56"/>
        <end position="131"/>
    </location>
</feature>
<accession>A0A8J2X4W2</accession>
<reference evidence="3" key="1">
    <citation type="submission" date="2021-11" db="EMBL/GenBank/DDBJ databases">
        <authorList>
            <consortium name="Genoscope - CEA"/>
            <person name="William W."/>
        </authorList>
    </citation>
    <scope>NUCLEOTIDE SEQUENCE</scope>
</reference>
<evidence type="ECO:0000259" key="2">
    <source>
        <dbReference type="Pfam" id="PF04457"/>
    </source>
</evidence>
<feature type="region of interest" description="Disordered" evidence="1">
    <location>
        <begin position="1"/>
        <end position="34"/>
    </location>
</feature>
<feature type="compositionally biased region" description="Basic residues" evidence="1">
    <location>
        <begin position="1"/>
        <end position="12"/>
    </location>
</feature>
<keyword evidence="4" id="KW-1185">Reference proteome</keyword>
<dbReference type="AlphaFoldDB" id="A0A8J2X4W2"/>
<protein>
    <recommendedName>
        <fullName evidence="2">MJ1316 RNA cyclic group end recognition domain-containing protein</fullName>
    </recommendedName>
</protein>
<dbReference type="InterPro" id="IPR040459">
    <property type="entry name" value="MJ1316"/>
</dbReference>
<evidence type="ECO:0000313" key="4">
    <source>
        <dbReference type="Proteomes" id="UP000789595"/>
    </source>
</evidence>
<dbReference type="OrthoDB" id="432447at2759"/>